<keyword evidence="3" id="KW-1185">Reference proteome</keyword>
<reference evidence="2 3" key="1">
    <citation type="submission" date="2020-01" db="EMBL/GenBank/DDBJ databases">
        <title>Whole genome and functional gene identification of agarase of Vibrio HN897.</title>
        <authorList>
            <person name="Liu Y."/>
            <person name="Zhao Z."/>
        </authorList>
    </citation>
    <scope>NUCLEOTIDE SEQUENCE [LARGE SCALE GENOMIC DNA]</scope>
    <source>
        <strain evidence="2 3">HN897</strain>
    </source>
</reference>
<evidence type="ECO:0000259" key="1">
    <source>
        <dbReference type="Pfam" id="PF11575"/>
    </source>
</evidence>
<dbReference type="GO" id="GO:0051537">
    <property type="term" value="F:2 iron, 2 sulfur cluster binding"/>
    <property type="evidence" value="ECO:0007669"/>
    <property type="project" value="InterPro"/>
</dbReference>
<protein>
    <submittedName>
        <fullName evidence="2">Ferric iron reductase FhuF-like transporter family protein</fullName>
    </submittedName>
</protein>
<dbReference type="AlphaFoldDB" id="A0A7Z2YFM7"/>
<proteinExistence type="predicted"/>
<feature type="domain" description="Ferric siderophore reductase C-terminal" evidence="1">
    <location>
        <begin position="249"/>
        <end position="267"/>
    </location>
</feature>
<name>A0A7Z2YFM7_9VIBR</name>
<dbReference type="EMBL" id="CP047476">
    <property type="protein sequence ID" value="QIA65359.1"/>
    <property type="molecule type" value="Genomic_DNA"/>
</dbReference>
<organism evidence="2 3">
    <name type="scientific">Vibrio astriarenae</name>
    <dbReference type="NCBI Taxonomy" id="1481923"/>
    <lineage>
        <taxon>Bacteria</taxon>
        <taxon>Pseudomonadati</taxon>
        <taxon>Pseudomonadota</taxon>
        <taxon>Gammaproteobacteria</taxon>
        <taxon>Vibrionales</taxon>
        <taxon>Vibrionaceae</taxon>
        <taxon>Vibrio</taxon>
    </lineage>
</organism>
<evidence type="ECO:0000313" key="3">
    <source>
        <dbReference type="Proteomes" id="UP000464262"/>
    </source>
</evidence>
<evidence type="ECO:0000313" key="2">
    <source>
        <dbReference type="EMBL" id="QIA65359.1"/>
    </source>
</evidence>
<dbReference type="KEGG" id="vas:GT360_17625"/>
<gene>
    <name evidence="2" type="ORF">GT360_17625</name>
</gene>
<sequence length="291" mass="33494">MTNEIHHLLSYLIQVPKDRVLTLKEQQELLNKYEPFFRLSVSNETSKEEHNAEQWFTENASTVFTQYAELLSTRIPFSTPIWQKVYNATLFTSLVAIRLMFNRVPNLFLADIRLSIGADHRISKLAISETMPYFALVKDSPNAIAVSSQQELDKKLIAVITQLSEPLLPVYKQHKVHARVYWGNIFYACNLAFSKLTNKPIEIAHDSIDTDSLDGWQSQLFDTELIKGGQLNQVKSVQYQGFQKVYVRRETCCMKYKIDGKAKCSTCNLIPDSEQKELMLNKLQQALQSNH</sequence>
<dbReference type="InterPro" id="IPR024726">
    <property type="entry name" value="FhuF_C"/>
</dbReference>
<dbReference type="Pfam" id="PF11575">
    <property type="entry name" value="FhuF_C"/>
    <property type="match status" value="1"/>
</dbReference>
<dbReference type="Proteomes" id="UP000464262">
    <property type="component" value="Chromosome 2"/>
</dbReference>
<dbReference type="RefSeq" id="WP_164650259.1">
    <property type="nucleotide sequence ID" value="NZ_CP047476.1"/>
</dbReference>
<accession>A0A7Z2YFM7</accession>